<organism evidence="1 2">
    <name type="scientific">Triticum urartu</name>
    <name type="common">Red wild einkorn</name>
    <name type="synonym">Crithodium urartu</name>
    <dbReference type="NCBI Taxonomy" id="4572"/>
    <lineage>
        <taxon>Eukaryota</taxon>
        <taxon>Viridiplantae</taxon>
        <taxon>Streptophyta</taxon>
        <taxon>Embryophyta</taxon>
        <taxon>Tracheophyta</taxon>
        <taxon>Spermatophyta</taxon>
        <taxon>Magnoliopsida</taxon>
        <taxon>Liliopsida</taxon>
        <taxon>Poales</taxon>
        <taxon>Poaceae</taxon>
        <taxon>BOP clade</taxon>
        <taxon>Pooideae</taxon>
        <taxon>Triticodae</taxon>
        <taxon>Triticeae</taxon>
        <taxon>Triticinae</taxon>
        <taxon>Triticum</taxon>
    </lineage>
</organism>
<keyword evidence="2" id="KW-1185">Reference proteome</keyword>
<dbReference type="SUPFAM" id="SSF50494">
    <property type="entry name" value="Trypsin-like serine proteases"/>
    <property type="match status" value="1"/>
</dbReference>
<name>A0A8R7V0W7_TRIUA</name>
<dbReference type="PANTHER" id="PTHR18868:SF28">
    <property type="entry name" value="PEPTIDASE S1 DOMAIN-CONTAINING PROTEIN"/>
    <property type="match status" value="1"/>
</dbReference>
<evidence type="ECO:0000313" key="2">
    <source>
        <dbReference type="Proteomes" id="UP000015106"/>
    </source>
</evidence>
<dbReference type="AlphaFoldDB" id="A0A8R7V0W7"/>
<reference evidence="2" key="1">
    <citation type="journal article" date="2013" name="Nature">
        <title>Draft genome of the wheat A-genome progenitor Triticum urartu.</title>
        <authorList>
            <person name="Ling H.Q."/>
            <person name="Zhao S."/>
            <person name="Liu D."/>
            <person name="Wang J."/>
            <person name="Sun H."/>
            <person name="Zhang C."/>
            <person name="Fan H."/>
            <person name="Li D."/>
            <person name="Dong L."/>
            <person name="Tao Y."/>
            <person name="Gao C."/>
            <person name="Wu H."/>
            <person name="Li Y."/>
            <person name="Cui Y."/>
            <person name="Guo X."/>
            <person name="Zheng S."/>
            <person name="Wang B."/>
            <person name="Yu K."/>
            <person name="Liang Q."/>
            <person name="Yang W."/>
            <person name="Lou X."/>
            <person name="Chen J."/>
            <person name="Feng M."/>
            <person name="Jian J."/>
            <person name="Zhang X."/>
            <person name="Luo G."/>
            <person name="Jiang Y."/>
            <person name="Liu J."/>
            <person name="Wang Z."/>
            <person name="Sha Y."/>
            <person name="Zhang B."/>
            <person name="Wu H."/>
            <person name="Tang D."/>
            <person name="Shen Q."/>
            <person name="Xue P."/>
            <person name="Zou S."/>
            <person name="Wang X."/>
            <person name="Liu X."/>
            <person name="Wang F."/>
            <person name="Yang Y."/>
            <person name="An X."/>
            <person name="Dong Z."/>
            <person name="Zhang K."/>
            <person name="Zhang X."/>
            <person name="Luo M.C."/>
            <person name="Dvorak J."/>
            <person name="Tong Y."/>
            <person name="Wang J."/>
            <person name="Yang H."/>
            <person name="Li Z."/>
            <person name="Wang D."/>
            <person name="Zhang A."/>
            <person name="Wang J."/>
        </authorList>
    </citation>
    <scope>NUCLEOTIDE SEQUENCE</scope>
    <source>
        <strain evidence="2">cv. G1812</strain>
    </source>
</reference>
<dbReference type="EnsemblPlants" id="TuG1812G0700000596.01.T01">
    <property type="protein sequence ID" value="TuG1812G0700000596.01.T01"/>
    <property type="gene ID" value="TuG1812G0700000596.01"/>
</dbReference>
<protein>
    <submittedName>
        <fullName evidence="1">Uncharacterized protein</fullName>
    </submittedName>
</protein>
<reference evidence="1" key="2">
    <citation type="submission" date="2018-03" db="EMBL/GenBank/DDBJ databases">
        <title>The Triticum urartu genome reveals the dynamic nature of wheat genome evolution.</title>
        <authorList>
            <person name="Ling H."/>
            <person name="Ma B."/>
            <person name="Shi X."/>
            <person name="Liu H."/>
            <person name="Dong L."/>
            <person name="Sun H."/>
            <person name="Cao Y."/>
            <person name="Gao Q."/>
            <person name="Zheng S."/>
            <person name="Li Y."/>
            <person name="Yu Y."/>
            <person name="Du H."/>
            <person name="Qi M."/>
            <person name="Li Y."/>
            <person name="Yu H."/>
            <person name="Cui Y."/>
            <person name="Wang N."/>
            <person name="Chen C."/>
            <person name="Wu H."/>
            <person name="Zhao Y."/>
            <person name="Zhang J."/>
            <person name="Li Y."/>
            <person name="Zhou W."/>
            <person name="Zhang B."/>
            <person name="Hu W."/>
            <person name="Eijk M."/>
            <person name="Tang J."/>
            <person name="Witsenboer H."/>
            <person name="Zhao S."/>
            <person name="Li Z."/>
            <person name="Zhang A."/>
            <person name="Wang D."/>
            <person name="Liang C."/>
        </authorList>
    </citation>
    <scope>NUCLEOTIDE SEQUENCE [LARGE SCALE GENOMIC DNA]</scope>
    <source>
        <strain evidence="1">cv. G1812</strain>
    </source>
</reference>
<dbReference type="PANTHER" id="PTHR18868">
    <property type="entry name" value="OS07G0665300 PROTEIN-RELATED"/>
    <property type="match status" value="1"/>
</dbReference>
<dbReference type="InterPro" id="IPR009003">
    <property type="entry name" value="Peptidase_S1_PA"/>
</dbReference>
<evidence type="ECO:0000313" key="1">
    <source>
        <dbReference type="EnsemblPlants" id="TuG1812G0700000596.01.T01"/>
    </source>
</evidence>
<accession>A0A8R7V0W7</accession>
<dbReference type="Proteomes" id="UP000015106">
    <property type="component" value="Chromosome 7"/>
</dbReference>
<sequence>MCRCAEYVWHKVPRKVFTDISRRVVSVVSFKGEKIYFACTGLLISWHERARTRVLILTLASLVRSADDEDEIDKNLRIEVFLPPNQRADGRLELYHLNHNIAIISVEKSFCSPRKYILHSRKVI</sequence>
<reference evidence="1" key="3">
    <citation type="submission" date="2022-06" db="UniProtKB">
        <authorList>
            <consortium name="EnsemblPlants"/>
        </authorList>
    </citation>
    <scope>IDENTIFICATION</scope>
</reference>
<proteinExistence type="predicted"/>
<dbReference type="Gramene" id="TuG1812G0700000596.01.T01">
    <property type="protein sequence ID" value="TuG1812G0700000596.01.T01"/>
    <property type="gene ID" value="TuG1812G0700000596.01"/>
</dbReference>